<dbReference type="Gene3D" id="2.40.160.50">
    <property type="entry name" value="membrane protein fhac: a member of the omp85/tpsb transporter family"/>
    <property type="match status" value="1"/>
</dbReference>
<feature type="non-terminal residue" evidence="1">
    <location>
        <position position="1"/>
    </location>
</feature>
<dbReference type="InterPro" id="IPR051544">
    <property type="entry name" value="TPS_OM_transporter"/>
</dbReference>
<name>A0A6A7RQI5_9PROT</name>
<organism evidence="1 2">
    <name type="scientific">Candidatus Accumulibacter phosphatis</name>
    <dbReference type="NCBI Taxonomy" id="327160"/>
    <lineage>
        <taxon>Bacteria</taxon>
        <taxon>Pseudomonadati</taxon>
        <taxon>Pseudomonadota</taxon>
        <taxon>Betaproteobacteria</taxon>
        <taxon>Candidatus Accumulibacter</taxon>
    </lineage>
</organism>
<evidence type="ECO:0000313" key="2">
    <source>
        <dbReference type="Proteomes" id="UP000342300"/>
    </source>
</evidence>
<protein>
    <submittedName>
        <fullName evidence="1">Hemin transporter</fullName>
    </submittedName>
</protein>
<dbReference type="GO" id="GO:0008320">
    <property type="term" value="F:protein transmembrane transporter activity"/>
    <property type="evidence" value="ECO:0007669"/>
    <property type="project" value="TreeGrafter"/>
</dbReference>
<gene>
    <name evidence="1" type="ORF">CRU78_03815</name>
</gene>
<comment type="caution">
    <text evidence="1">The sequence shown here is derived from an EMBL/GenBank/DDBJ whole genome shotgun (WGS) entry which is preliminary data.</text>
</comment>
<reference evidence="1 2" key="1">
    <citation type="submission" date="2017-09" db="EMBL/GenBank/DDBJ databases">
        <title>Metagenomic Analysis Reveals Denitrifying Candidatus Accumulibacter and Flanking Population as a Source of N2O.</title>
        <authorList>
            <person name="Gao H."/>
            <person name="Mao Y."/>
            <person name="Zhao X."/>
            <person name="Liu W.-T."/>
            <person name="Zhang T."/>
            <person name="Wells G."/>
        </authorList>
    </citation>
    <scope>NUCLEOTIDE SEQUENCE [LARGE SCALE GENOMIC DNA]</scope>
    <source>
        <strain evidence="1">CANDO_2_IC</strain>
    </source>
</reference>
<dbReference type="PANTHER" id="PTHR34597:SF1">
    <property type="entry name" value="HEME_HEMOPEXIN TRANSPORTER PROTEIN HUXB"/>
    <property type="match status" value="1"/>
</dbReference>
<dbReference type="GO" id="GO:0098046">
    <property type="term" value="C:type V protein secretion system complex"/>
    <property type="evidence" value="ECO:0007669"/>
    <property type="project" value="TreeGrafter"/>
</dbReference>
<dbReference type="Proteomes" id="UP000342300">
    <property type="component" value="Unassembled WGS sequence"/>
</dbReference>
<evidence type="ECO:0000313" key="1">
    <source>
        <dbReference type="EMBL" id="MQM29708.1"/>
    </source>
</evidence>
<dbReference type="AlphaFoldDB" id="A0A6A7RQI5"/>
<accession>A0A6A7RQI5</accession>
<sequence length="159" mass="17400">GGAYSALRYVLGGSLSSLDGHGNAEVASLWAKHPFLRSRKSNLYGQLDYDYLNLRDQYDVGNIEIDRHLNNWTATLSGDIRDDFVSGAIASWNLAWTAGQLSFDDPSAQAIDAATARTEGGFSKWNVNLARLQALSDRNGCISRSSVSGRTAISIHHRR</sequence>
<dbReference type="GO" id="GO:0046819">
    <property type="term" value="P:protein secretion by the type V secretion system"/>
    <property type="evidence" value="ECO:0007669"/>
    <property type="project" value="TreeGrafter"/>
</dbReference>
<proteinExistence type="predicted"/>
<dbReference type="PANTHER" id="PTHR34597">
    <property type="entry name" value="SLR1661 PROTEIN"/>
    <property type="match status" value="1"/>
</dbReference>
<dbReference type="EMBL" id="PDHS01000078">
    <property type="protein sequence ID" value="MQM29708.1"/>
    <property type="molecule type" value="Genomic_DNA"/>
</dbReference>